<dbReference type="PANTHER" id="PTHR39597:SF1">
    <property type="entry name" value="UBA DOMAIN-CONTAINING PROTEIN RUP1"/>
    <property type="match status" value="1"/>
</dbReference>
<dbReference type="Proteomes" id="UP001251528">
    <property type="component" value="Unassembled WGS sequence"/>
</dbReference>
<dbReference type="GO" id="GO:0005829">
    <property type="term" value="C:cytosol"/>
    <property type="evidence" value="ECO:0007669"/>
    <property type="project" value="TreeGrafter"/>
</dbReference>
<keyword evidence="3" id="KW-1185">Reference proteome</keyword>
<dbReference type="GO" id="GO:0005634">
    <property type="term" value="C:nucleus"/>
    <property type="evidence" value="ECO:0007669"/>
    <property type="project" value="TreeGrafter"/>
</dbReference>
<dbReference type="PANTHER" id="PTHR39597">
    <property type="entry name" value="UBA DOMAIN-CONTAINING PROTEIN RUP1"/>
    <property type="match status" value="1"/>
</dbReference>
<name>A0AAJ0CLD1_9HYPO</name>
<evidence type="ECO:0008006" key="4">
    <source>
        <dbReference type="Google" id="ProtNLM"/>
    </source>
</evidence>
<dbReference type="AlphaFoldDB" id="A0AAJ0CLD1"/>
<gene>
    <name evidence="2" type="ORF">QQS21_007123</name>
</gene>
<feature type="compositionally biased region" description="Pro residues" evidence="1">
    <location>
        <begin position="201"/>
        <end position="212"/>
    </location>
</feature>
<dbReference type="GO" id="GO:0016579">
    <property type="term" value="P:protein deubiquitination"/>
    <property type="evidence" value="ECO:0007669"/>
    <property type="project" value="TreeGrafter"/>
</dbReference>
<feature type="compositionally biased region" description="Low complexity" evidence="1">
    <location>
        <begin position="890"/>
        <end position="905"/>
    </location>
</feature>
<protein>
    <recommendedName>
        <fullName evidence="4">Ubiquitin interaction domain-containing protein</fullName>
    </recommendedName>
</protein>
<feature type="compositionally biased region" description="Basic and acidic residues" evidence="1">
    <location>
        <begin position="1"/>
        <end position="13"/>
    </location>
</feature>
<proteinExistence type="predicted"/>
<feature type="region of interest" description="Disordered" evidence="1">
    <location>
        <begin position="201"/>
        <end position="220"/>
    </location>
</feature>
<organism evidence="2 3">
    <name type="scientific">Conoideocrella luteorostrata</name>
    <dbReference type="NCBI Taxonomy" id="1105319"/>
    <lineage>
        <taxon>Eukaryota</taxon>
        <taxon>Fungi</taxon>
        <taxon>Dikarya</taxon>
        <taxon>Ascomycota</taxon>
        <taxon>Pezizomycotina</taxon>
        <taxon>Sordariomycetes</taxon>
        <taxon>Hypocreomycetidae</taxon>
        <taxon>Hypocreales</taxon>
        <taxon>Clavicipitaceae</taxon>
        <taxon>Conoideocrella</taxon>
    </lineage>
</organism>
<evidence type="ECO:0000256" key="1">
    <source>
        <dbReference type="SAM" id="MobiDB-lite"/>
    </source>
</evidence>
<dbReference type="InterPro" id="IPR003903">
    <property type="entry name" value="UIM_dom"/>
</dbReference>
<reference evidence="2" key="1">
    <citation type="submission" date="2023-06" db="EMBL/GenBank/DDBJ databases">
        <title>Conoideocrella luteorostrata (Hypocreales: Clavicipitaceae), a potential biocontrol fungus for elongate hemlock scale in United States Christmas tree production areas.</title>
        <authorList>
            <person name="Barrett H."/>
            <person name="Lovett B."/>
            <person name="Macias A.M."/>
            <person name="Stajich J.E."/>
            <person name="Kasson M.T."/>
        </authorList>
    </citation>
    <scope>NUCLEOTIDE SEQUENCE</scope>
    <source>
        <strain evidence="2">ARSEF 14590</strain>
    </source>
</reference>
<accession>A0AAJ0CLD1</accession>
<dbReference type="EMBL" id="JASWJB010000141">
    <property type="protein sequence ID" value="KAK2595163.1"/>
    <property type="molecule type" value="Genomic_DNA"/>
</dbReference>
<feature type="compositionally biased region" description="Polar residues" evidence="1">
    <location>
        <begin position="853"/>
        <end position="889"/>
    </location>
</feature>
<evidence type="ECO:0000313" key="2">
    <source>
        <dbReference type="EMBL" id="KAK2595163.1"/>
    </source>
</evidence>
<comment type="caution">
    <text evidence="2">The sequence shown here is derived from an EMBL/GenBank/DDBJ whole genome shotgun (WGS) entry which is preliminary data.</text>
</comment>
<feature type="region of interest" description="Disordered" evidence="1">
    <location>
        <begin position="1"/>
        <end position="23"/>
    </location>
</feature>
<feature type="region of interest" description="Disordered" evidence="1">
    <location>
        <begin position="823"/>
        <end position="905"/>
    </location>
</feature>
<evidence type="ECO:0000313" key="3">
    <source>
        <dbReference type="Proteomes" id="UP001251528"/>
    </source>
</evidence>
<dbReference type="InterPro" id="IPR055335">
    <property type="entry name" value="Ucp6/RUP1"/>
</dbReference>
<sequence length="935" mass="104869">MFSITRRKDDVRYRPKGTGGATAGFSKAPKLPLLPLPLLSGTWAKSVQTSAELSSLGHLLALIQVQWWATIIRELIKYPTTFIAFYPSQTADFATVKVAKMASREPPSEFQISQVIDFAGLDPYEDRPMVIQALKDNGCNVEAVVMEYLDSSESFRQKHAQQWNESMFTADRDGTANNSGTSFHIESMTDTDVIQGVTPPPEPYGPIAPSRPPSRSNDKSPLCRMLDWVENETGADTSMSREDEDMQRALRESAQEAGIGLAGQQSGVTDASMSSAPSFGPANRTDYELGDWAMVPSGPSETRVPTAPAASLRKRSPDTPAFLIQGKSTVGKHGLGGLITVLHEIPLARNVFLQIGTPALSYGFNSEWWKGQEILSPQVLARLHSGELEWGKQDESKPDVEEEIHRLMAFLDSTERSYGTVSVLADLIPSSGLGPEKQLYEYIGSRNEVILQPLIHTVPLAPVLGDDLGQDGARFCLLEMDHHREDYTYIKTLYESLDHTMWSDALQQNEIHEGSNMAMFKEMGDVLAIKLGGDGPEDSIDIPEKLYLDKYQTTRKDEARRIQMAWCATRNAISRIAKEEMKLYEWRNNWNDRVFDRKQMIQRAQDQWRVYYEYVQSLSRFRQMEASGFDTDKYPDYRMAPCEIDAQDENKYQTVEDVLKLTERMLSDIDTRMKVLNEQLEQIKSKQRYLGRLLTQPNKADRPQPMTCKELLLRGVVTQSDTIYVCRRLERDLIELGDQPKELDQWWKLAYDSTKEQPVTTEQVDIELVLRDVWHETKVPVLIYATEAALTAPRTPLTVPLQRFARAENKVFHQELNQELDQETTEIGDSKKVTGLIDPISPSKRKHRADSIDSMNSNRASLGSDDGQNGFDNPFIDSQPTTATMTPSGTPAAAIPATDSAPADSTINVRVQSPNVVISSQGKETALANERPANA</sequence>
<dbReference type="PROSITE" id="PS50330">
    <property type="entry name" value="UIM"/>
    <property type="match status" value="1"/>
</dbReference>